<dbReference type="Proteomes" id="UP000051952">
    <property type="component" value="Unassembled WGS sequence"/>
</dbReference>
<keyword evidence="2" id="KW-1185">Reference proteome</keyword>
<dbReference type="VEuPathDB" id="TriTrypDB:BSAL_57840"/>
<name>A0A0S4IJY0_BODSA</name>
<evidence type="ECO:0000313" key="2">
    <source>
        <dbReference type="Proteomes" id="UP000051952"/>
    </source>
</evidence>
<organism evidence="1 2">
    <name type="scientific">Bodo saltans</name>
    <name type="common">Flagellated protozoan</name>
    <dbReference type="NCBI Taxonomy" id="75058"/>
    <lineage>
        <taxon>Eukaryota</taxon>
        <taxon>Discoba</taxon>
        <taxon>Euglenozoa</taxon>
        <taxon>Kinetoplastea</taxon>
        <taxon>Metakinetoplastina</taxon>
        <taxon>Eubodonida</taxon>
        <taxon>Bodonidae</taxon>
        <taxon>Bodo</taxon>
    </lineage>
</organism>
<gene>
    <name evidence="1" type="ORF">BSAL_57840</name>
</gene>
<dbReference type="AlphaFoldDB" id="A0A0S4IJY0"/>
<proteinExistence type="predicted"/>
<reference evidence="2" key="1">
    <citation type="submission" date="2015-09" db="EMBL/GenBank/DDBJ databases">
        <authorList>
            <consortium name="Pathogen Informatics"/>
        </authorList>
    </citation>
    <scope>NUCLEOTIDE SEQUENCE [LARGE SCALE GENOMIC DNA]</scope>
    <source>
        <strain evidence="2">Lake Konstanz</strain>
    </source>
</reference>
<sequence length="178" mass="20818">MSRSYRQRVCVHSHARIKYQRLAQFAACHNERGITLLHNERGITLLPLRTSVLSMYGMCFEKQNVCRTPKNVKDDFFVLRCCSSERRECFAFATDLLLTRSEVDFLFFLLFLHYVSPMSAPLSIFVQHTCCSETCVRTRNVCGCSTLPFETTQTQKKKHKNKNVHEIRVLHQIVFHHC</sequence>
<evidence type="ECO:0000313" key="1">
    <source>
        <dbReference type="EMBL" id="CUE97587.1"/>
    </source>
</evidence>
<protein>
    <submittedName>
        <fullName evidence="1">Uncharacterized protein</fullName>
    </submittedName>
</protein>
<dbReference type="EMBL" id="CYKH01000221">
    <property type="protein sequence ID" value="CUE97587.1"/>
    <property type="molecule type" value="Genomic_DNA"/>
</dbReference>
<accession>A0A0S4IJY0</accession>